<evidence type="ECO:0000313" key="3">
    <source>
        <dbReference type="Proteomes" id="UP000242763"/>
    </source>
</evidence>
<dbReference type="Gene3D" id="3.40.630.30">
    <property type="match status" value="1"/>
</dbReference>
<sequence>MRRTRQQSDELLDHIASGIAQRGYGFWALERRDTGECIGFTGLQPTNAVPSRETGCVEIGWRLVPECWGYGYITEAANACLAFGFDELGLEEIVSFAVANNRRSTAVMTRIGMVAEPSGDFDHPQVARQDLKRHLLYTLTAEQWRGRKQAPALP</sequence>
<dbReference type="Pfam" id="PF13302">
    <property type="entry name" value="Acetyltransf_3"/>
    <property type="match status" value="1"/>
</dbReference>
<dbReference type="InterPro" id="IPR051531">
    <property type="entry name" value="N-acetyltransferase"/>
</dbReference>
<organism evidence="2 3">
    <name type="scientific">Aquamicrobium aerolatum DSM 21857</name>
    <dbReference type="NCBI Taxonomy" id="1121003"/>
    <lineage>
        <taxon>Bacteria</taxon>
        <taxon>Pseudomonadati</taxon>
        <taxon>Pseudomonadota</taxon>
        <taxon>Alphaproteobacteria</taxon>
        <taxon>Hyphomicrobiales</taxon>
        <taxon>Phyllobacteriaceae</taxon>
        <taxon>Aerobium</taxon>
    </lineage>
</organism>
<dbReference type="PANTHER" id="PTHR43792:SF1">
    <property type="entry name" value="N-ACETYLTRANSFERASE DOMAIN-CONTAINING PROTEIN"/>
    <property type="match status" value="1"/>
</dbReference>
<gene>
    <name evidence="2" type="ORF">SAMN03080618_00169</name>
</gene>
<reference evidence="3" key="1">
    <citation type="submission" date="2016-10" db="EMBL/GenBank/DDBJ databases">
        <authorList>
            <person name="Varghese N."/>
            <person name="Submissions S."/>
        </authorList>
    </citation>
    <scope>NUCLEOTIDE SEQUENCE [LARGE SCALE GENOMIC DNA]</scope>
    <source>
        <strain evidence="3">DSM 21857</strain>
    </source>
</reference>
<dbReference type="AlphaFoldDB" id="A0A1I3HG29"/>
<dbReference type="InterPro" id="IPR016181">
    <property type="entry name" value="Acyl_CoA_acyltransferase"/>
</dbReference>
<dbReference type="GO" id="GO:0016747">
    <property type="term" value="F:acyltransferase activity, transferring groups other than amino-acyl groups"/>
    <property type="evidence" value="ECO:0007669"/>
    <property type="project" value="InterPro"/>
</dbReference>
<proteinExistence type="predicted"/>
<dbReference type="STRING" id="1121003.SAMN03080618_00169"/>
<keyword evidence="2" id="KW-0808">Transferase</keyword>
<dbReference type="Proteomes" id="UP000242763">
    <property type="component" value="Unassembled WGS sequence"/>
</dbReference>
<evidence type="ECO:0000313" key="2">
    <source>
        <dbReference type="EMBL" id="SFI34664.1"/>
    </source>
</evidence>
<protein>
    <submittedName>
        <fullName evidence="2">Protein N-acetyltransferase, RimJ/RimL family</fullName>
    </submittedName>
</protein>
<name>A0A1I3HG29_9HYPH</name>
<dbReference type="InterPro" id="IPR000182">
    <property type="entry name" value="GNAT_dom"/>
</dbReference>
<feature type="domain" description="N-acetyltransferase" evidence="1">
    <location>
        <begin position="3"/>
        <end position="114"/>
    </location>
</feature>
<dbReference type="SUPFAM" id="SSF55729">
    <property type="entry name" value="Acyl-CoA N-acyltransferases (Nat)"/>
    <property type="match status" value="1"/>
</dbReference>
<accession>A0A1I3HG29</accession>
<keyword evidence="3" id="KW-1185">Reference proteome</keyword>
<evidence type="ECO:0000259" key="1">
    <source>
        <dbReference type="Pfam" id="PF13302"/>
    </source>
</evidence>
<dbReference type="EMBL" id="FORF01000001">
    <property type="protein sequence ID" value="SFI34664.1"/>
    <property type="molecule type" value="Genomic_DNA"/>
</dbReference>
<dbReference type="PANTHER" id="PTHR43792">
    <property type="entry name" value="GNAT FAMILY, PUTATIVE (AFU_ORTHOLOGUE AFUA_3G00765)-RELATED-RELATED"/>
    <property type="match status" value="1"/>
</dbReference>